<dbReference type="Proteomes" id="UP001224674">
    <property type="component" value="Chromosome"/>
</dbReference>
<dbReference type="GO" id="GO:0031515">
    <property type="term" value="C:tRNA (m1A) methyltransferase complex"/>
    <property type="evidence" value="ECO:0007669"/>
    <property type="project" value="InterPro"/>
</dbReference>
<dbReference type="FunFam" id="3.40.50.150:FF:000019">
    <property type="entry name" value="tRNA (adenine(58)-N(1))-methyltransferase TrmI"/>
    <property type="match status" value="1"/>
</dbReference>
<sequence length="373" mass="41160">MPYTPCTPGTPRPTGLAARRGPLLAGQRVQLTDEKGKMNTITLVPGEVFHSHQGYLSHDELIGGPDGVVVTNSLGHQYRVLRPLLNDFVLSMPRGATVVYPKDSGQILQQADIYPGARVLEAGAGSGGLTMSLLQAVGDQGQVHSYERREDFADIARGNIETYFAGPHPGWHLHLGDVQTQALADHEPGSFDRVVLDMLAPWECVEMVRELLVPGGVWLTYVATATQLSRTAEAIRESGSFTATRASETMMRDWHVEGLAVRPEHRMIGHTGFLLVTRRMADHQESLQLRKRDKSEKFSDDDIELWTPSDEARWVPEEHGQREAKPKRARKEARAATRYAQHAATAQRTTQVTTQQHSGELGENNTQPPGSTA</sequence>
<dbReference type="AlphaFoldDB" id="A0AAJ6AMU2"/>
<keyword evidence="4" id="KW-0819">tRNA processing</keyword>
<dbReference type="GO" id="GO:0160107">
    <property type="term" value="F:tRNA (adenine(58)-N1)-methyltransferase activity"/>
    <property type="evidence" value="ECO:0007669"/>
    <property type="project" value="InterPro"/>
</dbReference>
<dbReference type="CDD" id="cd02440">
    <property type="entry name" value="AdoMet_MTases"/>
    <property type="match status" value="1"/>
</dbReference>
<dbReference type="EMBL" id="CP122566">
    <property type="protein sequence ID" value="WGH93713.1"/>
    <property type="molecule type" value="Genomic_DNA"/>
</dbReference>
<dbReference type="GO" id="GO:0030488">
    <property type="term" value="P:tRNA methylation"/>
    <property type="evidence" value="ECO:0007669"/>
    <property type="project" value="InterPro"/>
</dbReference>
<dbReference type="PROSITE" id="PS51620">
    <property type="entry name" value="SAM_TRM61"/>
    <property type="match status" value="1"/>
</dbReference>
<feature type="compositionally biased region" description="Polar residues" evidence="5">
    <location>
        <begin position="363"/>
        <end position="373"/>
    </location>
</feature>
<evidence type="ECO:0000256" key="4">
    <source>
        <dbReference type="ARBA" id="ARBA00022694"/>
    </source>
</evidence>
<evidence type="ECO:0000256" key="2">
    <source>
        <dbReference type="ARBA" id="ARBA00022679"/>
    </source>
</evidence>
<proteinExistence type="predicted"/>
<dbReference type="PANTHER" id="PTHR12133:SF1">
    <property type="entry name" value="TRNA (ADENINE(58)-N(1))-METHYLTRANSFERASE, MITOCHONDRIAL"/>
    <property type="match status" value="1"/>
</dbReference>
<evidence type="ECO:0000256" key="3">
    <source>
        <dbReference type="ARBA" id="ARBA00022691"/>
    </source>
</evidence>
<organism evidence="7 8">
    <name type="scientific">Auritidibacter ignavus</name>
    <dbReference type="NCBI Taxonomy" id="678932"/>
    <lineage>
        <taxon>Bacteria</taxon>
        <taxon>Bacillati</taxon>
        <taxon>Actinomycetota</taxon>
        <taxon>Actinomycetes</taxon>
        <taxon>Micrococcales</taxon>
        <taxon>Micrococcaceae</taxon>
        <taxon>Auritidibacter</taxon>
    </lineage>
</organism>
<feature type="compositionally biased region" description="Low complexity" evidence="5">
    <location>
        <begin position="336"/>
        <end position="356"/>
    </location>
</feature>
<dbReference type="SUPFAM" id="SSF53335">
    <property type="entry name" value="S-adenosyl-L-methionine-dependent methyltransferases"/>
    <property type="match status" value="1"/>
</dbReference>
<feature type="region of interest" description="Disordered" evidence="5">
    <location>
        <begin position="309"/>
        <end position="373"/>
    </location>
</feature>
<dbReference type="Gene3D" id="3.40.50.150">
    <property type="entry name" value="Vaccinia Virus protein VP39"/>
    <property type="match status" value="1"/>
</dbReference>
<keyword evidence="3" id="KW-0949">S-adenosyl-L-methionine</keyword>
<evidence type="ECO:0000259" key="6">
    <source>
        <dbReference type="Pfam" id="PF08704"/>
    </source>
</evidence>
<reference evidence="7 8" key="1">
    <citation type="submission" date="2023-03" db="EMBL/GenBank/DDBJ databases">
        <title>Complete genome sequences of several Auritidibacter ignavus strains isolated from ear infections.</title>
        <authorList>
            <person name="Baehr T."/>
            <person name="Baumhoegger A.M."/>
        </authorList>
    </citation>
    <scope>NUCLEOTIDE SEQUENCE [LARGE SCALE GENOMIC DNA]</scope>
    <source>
        <strain evidence="7 8">BABAE-6</strain>
    </source>
</reference>
<keyword evidence="2" id="KW-0808">Transferase</keyword>
<dbReference type="PANTHER" id="PTHR12133">
    <property type="entry name" value="TRNA (ADENINE(58)-N(1))-METHYLTRANSFERASE"/>
    <property type="match status" value="1"/>
</dbReference>
<evidence type="ECO:0000313" key="8">
    <source>
        <dbReference type="Proteomes" id="UP001224674"/>
    </source>
</evidence>
<evidence type="ECO:0000256" key="5">
    <source>
        <dbReference type="SAM" id="MobiDB-lite"/>
    </source>
</evidence>
<dbReference type="Pfam" id="PF08704">
    <property type="entry name" value="GCD14"/>
    <property type="match status" value="1"/>
</dbReference>
<keyword evidence="1" id="KW-0489">Methyltransferase</keyword>
<name>A0AAJ6AMU2_9MICC</name>
<dbReference type="Gene3D" id="3.10.330.20">
    <property type="match status" value="1"/>
</dbReference>
<keyword evidence="8" id="KW-1185">Reference proteome</keyword>
<feature type="domain" description="tRNA (adenine(58)-N(1))-methyltransferase catalytic subunit TRM61 C-terminal" evidence="6">
    <location>
        <begin position="88"/>
        <end position="263"/>
    </location>
</feature>
<dbReference type="RefSeq" id="WP_110110150.1">
    <property type="nucleotide sequence ID" value="NZ_CP122566.1"/>
</dbReference>
<dbReference type="InterPro" id="IPR029063">
    <property type="entry name" value="SAM-dependent_MTases_sf"/>
</dbReference>
<evidence type="ECO:0000256" key="1">
    <source>
        <dbReference type="ARBA" id="ARBA00022603"/>
    </source>
</evidence>
<protein>
    <submittedName>
        <fullName evidence="7">tRNA (Adenine-N1)-methyltransferase</fullName>
    </submittedName>
</protein>
<accession>A0AAJ6AMU2</accession>
<feature type="compositionally biased region" description="Basic and acidic residues" evidence="5">
    <location>
        <begin position="310"/>
        <end position="326"/>
    </location>
</feature>
<dbReference type="InterPro" id="IPR014816">
    <property type="entry name" value="tRNA_MeTrfase_Gcd14"/>
</dbReference>
<evidence type="ECO:0000313" key="7">
    <source>
        <dbReference type="EMBL" id="WGH93713.1"/>
    </source>
</evidence>
<dbReference type="Pfam" id="PF14801">
    <property type="entry name" value="TrmI-like_N"/>
    <property type="match status" value="1"/>
</dbReference>
<gene>
    <name evidence="7" type="ORF">QDX21_02645</name>
</gene>
<dbReference type="InterPro" id="IPR049470">
    <property type="entry name" value="TRM61_C"/>
</dbReference>